<dbReference type="EMBL" id="JPGN01000023">
    <property type="protein sequence ID" value="KFI20272.1"/>
    <property type="molecule type" value="Genomic_DNA"/>
</dbReference>
<evidence type="ECO:0000259" key="9">
    <source>
        <dbReference type="PROSITE" id="PS50109"/>
    </source>
</evidence>
<organism evidence="11 12">
    <name type="scientific">Nitrosococcus oceani C-27</name>
    <dbReference type="NCBI Taxonomy" id="314279"/>
    <lineage>
        <taxon>Bacteria</taxon>
        <taxon>Pseudomonadati</taxon>
        <taxon>Pseudomonadota</taxon>
        <taxon>Gammaproteobacteria</taxon>
        <taxon>Chromatiales</taxon>
        <taxon>Chromatiaceae</taxon>
        <taxon>Nitrosococcus</taxon>
    </lineage>
</organism>
<dbReference type="PRINTS" id="PR00344">
    <property type="entry name" value="BCTRLSENSOR"/>
</dbReference>
<dbReference type="SUPFAM" id="SSF55874">
    <property type="entry name" value="ATPase domain of HSP90 chaperone/DNA topoisomerase II/histidine kinase"/>
    <property type="match status" value="1"/>
</dbReference>
<keyword evidence="4" id="KW-0597">Phosphoprotein</keyword>
<dbReference type="GO" id="GO:0005886">
    <property type="term" value="C:plasma membrane"/>
    <property type="evidence" value="ECO:0007669"/>
    <property type="project" value="UniProtKB-ARBA"/>
</dbReference>
<evidence type="ECO:0000313" key="11">
    <source>
        <dbReference type="EMBL" id="KFI20272.1"/>
    </source>
</evidence>
<dbReference type="PROSITE" id="PS50885">
    <property type="entry name" value="HAMP"/>
    <property type="match status" value="1"/>
</dbReference>
<gene>
    <name evidence="11" type="ORF">IB75_03950</name>
</gene>
<dbReference type="SMART" id="SM00388">
    <property type="entry name" value="HisKA"/>
    <property type="match status" value="1"/>
</dbReference>
<dbReference type="Proteomes" id="UP000028839">
    <property type="component" value="Unassembled WGS sequence"/>
</dbReference>
<dbReference type="InterPro" id="IPR003661">
    <property type="entry name" value="HisK_dim/P_dom"/>
</dbReference>
<dbReference type="GO" id="GO:0000155">
    <property type="term" value="F:phosphorelay sensor kinase activity"/>
    <property type="evidence" value="ECO:0007669"/>
    <property type="project" value="InterPro"/>
</dbReference>
<dbReference type="PANTHER" id="PTHR43711">
    <property type="entry name" value="TWO-COMPONENT HISTIDINE KINASE"/>
    <property type="match status" value="1"/>
</dbReference>
<feature type="domain" description="HAMP" evidence="10">
    <location>
        <begin position="216"/>
        <end position="261"/>
    </location>
</feature>
<dbReference type="InterPro" id="IPR003660">
    <property type="entry name" value="HAMP_dom"/>
</dbReference>
<dbReference type="Pfam" id="PF02518">
    <property type="entry name" value="HATPase_c"/>
    <property type="match status" value="1"/>
</dbReference>
<dbReference type="InterPro" id="IPR036890">
    <property type="entry name" value="HATPase_C_sf"/>
</dbReference>
<accession>A0A0E2ZPI9</accession>
<evidence type="ECO:0000256" key="1">
    <source>
        <dbReference type="ARBA" id="ARBA00000085"/>
    </source>
</evidence>
<dbReference type="Gene3D" id="3.30.565.10">
    <property type="entry name" value="Histidine kinase-like ATPase, C-terminal domain"/>
    <property type="match status" value="1"/>
</dbReference>
<evidence type="ECO:0000256" key="3">
    <source>
        <dbReference type="ARBA" id="ARBA00012438"/>
    </source>
</evidence>
<evidence type="ECO:0000313" key="12">
    <source>
        <dbReference type="Proteomes" id="UP000028839"/>
    </source>
</evidence>
<dbReference type="AlphaFoldDB" id="A0A0E2ZPI9"/>
<feature type="transmembrane region" description="Helical" evidence="8">
    <location>
        <begin position="189"/>
        <end position="215"/>
    </location>
</feature>
<evidence type="ECO:0000256" key="4">
    <source>
        <dbReference type="ARBA" id="ARBA00022553"/>
    </source>
</evidence>
<dbReference type="SUPFAM" id="SSF47384">
    <property type="entry name" value="Homodimeric domain of signal transducing histidine kinase"/>
    <property type="match status" value="1"/>
</dbReference>
<dbReference type="CDD" id="cd00075">
    <property type="entry name" value="HATPase"/>
    <property type="match status" value="1"/>
</dbReference>
<keyword evidence="5" id="KW-0808">Transferase</keyword>
<name>A0A0E2ZPI9_9GAMM</name>
<sequence>MRAKTYRPGRFYWVRPNSFITLILGGFLLVAVPLSAGLIFAAVQMEYLARQSAVAVYKSVQVTQGSRILVQQLIAMERAARQFQVLDDPALYQAYMANRRKFRDILEQMLELPLSEAQRQGFDSLAREESAIYDVLSVYTLNSEAGKQAADQFLGLARQARALLADSNQLVGEEVDALQETAREAQKSLFWQALGLIPAAGLLAVLFTFLIRGYFRQLDKSIRRLGNGDFDTPIEVTGPRDLEVLGQQLDWLRCRLVELEETKVKFLRHVSHELKTPLAALREGSELLCDQVIGRLSAQQLEVARILRSNSLRLQKLIEDMLRFNLAGTNQIERVPEVVRLDQLIKIVLSDHIPTSLSKQVKFLVDLDPVKIFGDQERLKIIIDNLISNALKYSPPGSSVEIKLTQEEGQACLEVHDSGSGVAPEDSARIFDSFYQGKAQPSGPVKGTGLGLSIVREIVFAHGGNIELVKESRKGAHFRVTLPLAVEERRP</sequence>
<proteinExistence type="predicted"/>
<reference evidence="11 12" key="1">
    <citation type="submission" date="2014-07" db="EMBL/GenBank/DDBJ databases">
        <title>Comparative analysis of Nitrosococcus oceani genome inventories of strains from Pacific and Atlantic gyres.</title>
        <authorList>
            <person name="Lim C.K."/>
            <person name="Wang L."/>
            <person name="Sayavedra-Soto L.A."/>
            <person name="Klotz M.G."/>
        </authorList>
    </citation>
    <scope>NUCLEOTIDE SEQUENCE [LARGE SCALE GENOMIC DNA]</scope>
    <source>
        <strain evidence="11 12">C-27</strain>
    </source>
</reference>
<dbReference type="PANTHER" id="PTHR43711:SF28">
    <property type="entry name" value="SENSOR HISTIDINE KINASE YXDK"/>
    <property type="match status" value="1"/>
</dbReference>
<dbReference type="EC" id="2.7.13.3" evidence="3"/>
<dbReference type="InterPro" id="IPR005467">
    <property type="entry name" value="His_kinase_dom"/>
</dbReference>
<comment type="caution">
    <text evidence="11">The sequence shown here is derived from an EMBL/GenBank/DDBJ whole genome shotgun (WGS) entry which is preliminary data.</text>
</comment>
<feature type="domain" description="Histidine kinase" evidence="9">
    <location>
        <begin position="269"/>
        <end position="486"/>
    </location>
</feature>
<dbReference type="PROSITE" id="PS50109">
    <property type="entry name" value="HIS_KIN"/>
    <property type="match status" value="1"/>
</dbReference>
<comment type="subcellular location">
    <subcellularLocation>
        <location evidence="2">Membrane</location>
    </subcellularLocation>
</comment>
<evidence type="ECO:0000259" key="10">
    <source>
        <dbReference type="PROSITE" id="PS50885"/>
    </source>
</evidence>
<comment type="catalytic activity">
    <reaction evidence="1">
        <text>ATP + protein L-histidine = ADP + protein N-phospho-L-histidine.</text>
        <dbReference type="EC" id="2.7.13.3"/>
    </reaction>
</comment>
<keyword evidence="8" id="KW-1133">Transmembrane helix</keyword>
<evidence type="ECO:0000256" key="6">
    <source>
        <dbReference type="ARBA" id="ARBA00022777"/>
    </source>
</evidence>
<dbReference type="InterPro" id="IPR003594">
    <property type="entry name" value="HATPase_dom"/>
</dbReference>
<dbReference type="SMART" id="SM00387">
    <property type="entry name" value="HATPase_c"/>
    <property type="match status" value="1"/>
</dbReference>
<evidence type="ECO:0000256" key="7">
    <source>
        <dbReference type="ARBA" id="ARBA00023012"/>
    </source>
</evidence>
<keyword evidence="8" id="KW-0812">Transmembrane</keyword>
<dbReference type="OrthoDB" id="9804645at2"/>
<keyword evidence="8" id="KW-0472">Membrane</keyword>
<dbReference type="InterPro" id="IPR036097">
    <property type="entry name" value="HisK_dim/P_sf"/>
</dbReference>
<protein>
    <recommendedName>
        <fullName evidence="3">histidine kinase</fullName>
        <ecNumber evidence="3">2.7.13.3</ecNumber>
    </recommendedName>
</protein>
<dbReference type="InterPro" id="IPR004358">
    <property type="entry name" value="Sig_transdc_His_kin-like_C"/>
</dbReference>
<dbReference type="CDD" id="cd00082">
    <property type="entry name" value="HisKA"/>
    <property type="match status" value="1"/>
</dbReference>
<dbReference type="Pfam" id="PF00512">
    <property type="entry name" value="HisKA"/>
    <property type="match status" value="1"/>
</dbReference>
<dbReference type="FunFam" id="3.30.565.10:FF:000006">
    <property type="entry name" value="Sensor histidine kinase WalK"/>
    <property type="match status" value="1"/>
</dbReference>
<dbReference type="HOGENOM" id="CLU_000445_89_23_6"/>
<dbReference type="InterPro" id="IPR050736">
    <property type="entry name" value="Sensor_HK_Regulatory"/>
</dbReference>
<keyword evidence="6" id="KW-0418">Kinase</keyword>
<dbReference type="Gene3D" id="1.10.287.130">
    <property type="match status" value="1"/>
</dbReference>
<evidence type="ECO:0000256" key="2">
    <source>
        <dbReference type="ARBA" id="ARBA00004370"/>
    </source>
</evidence>
<evidence type="ECO:0000256" key="5">
    <source>
        <dbReference type="ARBA" id="ARBA00022679"/>
    </source>
</evidence>
<keyword evidence="7" id="KW-0902">Two-component regulatory system</keyword>
<evidence type="ECO:0000256" key="8">
    <source>
        <dbReference type="SAM" id="Phobius"/>
    </source>
</evidence>